<evidence type="ECO:0008006" key="3">
    <source>
        <dbReference type="Google" id="ProtNLM"/>
    </source>
</evidence>
<dbReference type="AlphaFoldDB" id="B0N8L7"/>
<dbReference type="Proteomes" id="UP000005798">
    <property type="component" value="Unassembled WGS sequence"/>
</dbReference>
<comment type="caution">
    <text evidence="1">The sequence shown here is derived from an EMBL/GenBank/DDBJ whole genome shotgun (WGS) entry which is preliminary data.</text>
</comment>
<accession>B0N8L7</accession>
<keyword evidence="2" id="KW-1185">Reference proteome</keyword>
<dbReference type="EMBL" id="ABFX02000008">
    <property type="protein sequence ID" value="EDS18155.1"/>
    <property type="molecule type" value="Genomic_DNA"/>
</dbReference>
<evidence type="ECO:0000313" key="1">
    <source>
        <dbReference type="EMBL" id="EDS18155.1"/>
    </source>
</evidence>
<sequence length="132" mass="14890">MKMEAKYTRSILDINNGSIVKLIDEELKKVMVNMFDEGTDDKARTLTVKLTFIPKNDKKEMSVKPVITSKLSPKKSEEIHLFNQVQYDKDTGEVTGFRLQEFTGVVAGQLDLSGDVAEPTQPVCIEIKPKEK</sequence>
<reference evidence="1" key="2">
    <citation type="submission" date="2014-06" db="EMBL/GenBank/DDBJ databases">
        <title>Draft genome sequence of Clostridium ramosum(DSM 1402).</title>
        <authorList>
            <person name="Sudarsanam P."/>
            <person name="Ley R."/>
            <person name="Guruge J."/>
            <person name="Turnbaugh P.J."/>
            <person name="Mahowald M."/>
            <person name="Liep D."/>
            <person name="Gordon J."/>
        </authorList>
    </citation>
    <scope>NUCLEOTIDE SEQUENCE</scope>
    <source>
        <strain evidence="1">DSM 1402</strain>
    </source>
</reference>
<evidence type="ECO:0000313" key="2">
    <source>
        <dbReference type="Proteomes" id="UP000005798"/>
    </source>
</evidence>
<protein>
    <recommendedName>
        <fullName evidence="3">Replication terminator protein</fullName>
    </recommendedName>
</protein>
<proteinExistence type="predicted"/>
<gene>
    <name evidence="1" type="ORF">CLORAM_02951</name>
</gene>
<reference evidence="1" key="1">
    <citation type="submission" date="2007-11" db="EMBL/GenBank/DDBJ databases">
        <authorList>
            <person name="Fulton L."/>
            <person name="Clifton S."/>
            <person name="Fulton B."/>
            <person name="Xu J."/>
            <person name="Minx P."/>
            <person name="Pepin K.H."/>
            <person name="Johnson M."/>
            <person name="Thiruvilangam P."/>
            <person name="Bhonagiri V."/>
            <person name="Nash W.E."/>
            <person name="Mardis E.R."/>
            <person name="Wilson R.K."/>
        </authorList>
    </citation>
    <scope>NUCLEOTIDE SEQUENCE [LARGE SCALE GENOMIC DNA]</scope>
    <source>
        <strain evidence="1">DSM 1402</strain>
    </source>
</reference>
<organism evidence="1 2">
    <name type="scientific">Thomasclavelia ramosa DSM 1402</name>
    <dbReference type="NCBI Taxonomy" id="445974"/>
    <lineage>
        <taxon>Bacteria</taxon>
        <taxon>Bacillati</taxon>
        <taxon>Bacillota</taxon>
        <taxon>Erysipelotrichia</taxon>
        <taxon>Erysipelotrichales</taxon>
        <taxon>Coprobacillaceae</taxon>
        <taxon>Thomasclavelia</taxon>
    </lineage>
</organism>
<dbReference type="HOGENOM" id="CLU_1913842_0_0_9"/>
<name>B0N8L7_9FIRM</name>